<dbReference type="GO" id="GO:0055085">
    <property type="term" value="P:transmembrane transport"/>
    <property type="evidence" value="ECO:0007669"/>
    <property type="project" value="InterPro"/>
</dbReference>
<evidence type="ECO:0000256" key="4">
    <source>
        <dbReference type="ARBA" id="ARBA00022692"/>
    </source>
</evidence>
<dbReference type="PANTHER" id="PTHR43744">
    <property type="entry name" value="ABC TRANSPORTER PERMEASE PROTEIN MG189-RELATED-RELATED"/>
    <property type="match status" value="1"/>
</dbReference>
<dbReference type="GO" id="GO:0005886">
    <property type="term" value="C:plasma membrane"/>
    <property type="evidence" value="ECO:0007669"/>
    <property type="project" value="UniProtKB-SubCell"/>
</dbReference>
<feature type="transmembrane region" description="Helical" evidence="7">
    <location>
        <begin position="72"/>
        <end position="96"/>
    </location>
</feature>
<feature type="transmembrane region" description="Helical" evidence="7">
    <location>
        <begin position="103"/>
        <end position="124"/>
    </location>
</feature>
<evidence type="ECO:0000256" key="6">
    <source>
        <dbReference type="ARBA" id="ARBA00023136"/>
    </source>
</evidence>
<protein>
    <recommendedName>
        <fullName evidence="8">ABC transmembrane type-1 domain-containing protein</fullName>
    </recommendedName>
</protein>
<proteinExistence type="predicted"/>
<evidence type="ECO:0000259" key="8">
    <source>
        <dbReference type="PROSITE" id="PS50928"/>
    </source>
</evidence>
<dbReference type="CDD" id="cd06261">
    <property type="entry name" value="TM_PBP2"/>
    <property type="match status" value="1"/>
</dbReference>
<dbReference type="Gene3D" id="1.10.3720.10">
    <property type="entry name" value="MetI-like"/>
    <property type="match status" value="1"/>
</dbReference>
<evidence type="ECO:0000256" key="5">
    <source>
        <dbReference type="ARBA" id="ARBA00022989"/>
    </source>
</evidence>
<keyword evidence="6 7" id="KW-0472">Membrane</keyword>
<dbReference type="Pfam" id="PF00528">
    <property type="entry name" value="BPD_transp_1"/>
    <property type="match status" value="1"/>
</dbReference>
<keyword evidence="2" id="KW-0813">Transport</keyword>
<gene>
    <name evidence="9" type="ORF">METZ01_LOCUS89834</name>
</gene>
<organism evidence="9">
    <name type="scientific">marine metagenome</name>
    <dbReference type="NCBI Taxonomy" id="408172"/>
    <lineage>
        <taxon>unclassified sequences</taxon>
        <taxon>metagenomes</taxon>
        <taxon>ecological metagenomes</taxon>
    </lineage>
</organism>
<evidence type="ECO:0000256" key="1">
    <source>
        <dbReference type="ARBA" id="ARBA00004651"/>
    </source>
</evidence>
<feature type="transmembrane region" description="Helical" evidence="7">
    <location>
        <begin position="237"/>
        <end position="258"/>
    </location>
</feature>
<dbReference type="PANTHER" id="PTHR43744:SF8">
    <property type="entry name" value="SN-GLYCEROL-3-PHOSPHATE TRANSPORT SYSTEM PERMEASE PROTEIN UGPE"/>
    <property type="match status" value="1"/>
</dbReference>
<sequence length="272" mass="30754">MTHLVLIFGVVLTLFPVWMTFVASTHPGEVLAIKPLPIWFGDRFLENYSFLITEGLPGAGGVPVGKMMMNSLIMAVGITIGKITVSLLAAYAVVYFRFPMRMLFFWLIFITLMLPVEVRILPTFDVIAKLELLNSYTGLCLPLIASATATFLFRQFFMTIPEELIEAAKIDRAGPIRFFFEILIPMSRTNIAALFIVLFIYGWNQYLWPLLVTTEEDYYTIVMGVHRMLNTGESLPVWDQIMGTATLALLPPVLIILLMQKLFVKGLIESEK</sequence>
<dbReference type="NCBIfam" id="NF008210">
    <property type="entry name" value="PRK10973.1"/>
    <property type="match status" value="1"/>
</dbReference>
<comment type="subcellular location">
    <subcellularLocation>
        <location evidence="1">Cell membrane</location>
        <topology evidence="1">Multi-pass membrane protein</topology>
    </subcellularLocation>
</comment>
<dbReference type="AlphaFoldDB" id="A0A381V9I5"/>
<evidence type="ECO:0000256" key="3">
    <source>
        <dbReference type="ARBA" id="ARBA00022475"/>
    </source>
</evidence>
<dbReference type="InterPro" id="IPR000515">
    <property type="entry name" value="MetI-like"/>
</dbReference>
<evidence type="ECO:0000256" key="2">
    <source>
        <dbReference type="ARBA" id="ARBA00022448"/>
    </source>
</evidence>
<dbReference type="PROSITE" id="PS50928">
    <property type="entry name" value="ABC_TM1"/>
    <property type="match status" value="1"/>
</dbReference>
<name>A0A381V9I5_9ZZZZ</name>
<feature type="domain" description="ABC transmembrane type-1" evidence="8">
    <location>
        <begin position="68"/>
        <end position="259"/>
    </location>
</feature>
<reference evidence="9" key="1">
    <citation type="submission" date="2018-05" db="EMBL/GenBank/DDBJ databases">
        <authorList>
            <person name="Lanie J.A."/>
            <person name="Ng W.-L."/>
            <person name="Kazmierczak K.M."/>
            <person name="Andrzejewski T.M."/>
            <person name="Davidsen T.M."/>
            <person name="Wayne K.J."/>
            <person name="Tettelin H."/>
            <person name="Glass J.I."/>
            <person name="Rusch D."/>
            <person name="Podicherti R."/>
            <person name="Tsui H.-C.T."/>
            <person name="Winkler M.E."/>
        </authorList>
    </citation>
    <scope>NUCLEOTIDE SEQUENCE</scope>
</reference>
<keyword evidence="4 7" id="KW-0812">Transmembrane</keyword>
<keyword evidence="3" id="KW-1003">Cell membrane</keyword>
<dbReference type="InterPro" id="IPR035906">
    <property type="entry name" value="MetI-like_sf"/>
</dbReference>
<feature type="transmembrane region" description="Helical" evidence="7">
    <location>
        <begin position="136"/>
        <end position="157"/>
    </location>
</feature>
<dbReference type="EMBL" id="UINC01008206">
    <property type="protein sequence ID" value="SVA36980.1"/>
    <property type="molecule type" value="Genomic_DNA"/>
</dbReference>
<evidence type="ECO:0000256" key="7">
    <source>
        <dbReference type="SAM" id="Phobius"/>
    </source>
</evidence>
<dbReference type="SUPFAM" id="SSF161098">
    <property type="entry name" value="MetI-like"/>
    <property type="match status" value="1"/>
</dbReference>
<evidence type="ECO:0000313" key="9">
    <source>
        <dbReference type="EMBL" id="SVA36980.1"/>
    </source>
</evidence>
<accession>A0A381V9I5</accession>
<keyword evidence="5 7" id="KW-1133">Transmembrane helix</keyword>
<feature type="transmembrane region" description="Helical" evidence="7">
    <location>
        <begin position="178"/>
        <end position="203"/>
    </location>
</feature>